<reference evidence="2" key="1">
    <citation type="journal article" date="2016" name="Nature">
        <title>Genome evolution in the allotetraploid frog Xenopus laevis.</title>
        <authorList>
            <person name="Session A.M."/>
            <person name="Uno Y."/>
            <person name="Kwon T."/>
            <person name="Chapman J.A."/>
            <person name="Toyoda A."/>
            <person name="Takahashi S."/>
            <person name="Fukui A."/>
            <person name="Hikosaka A."/>
            <person name="Suzuki A."/>
            <person name="Kondo M."/>
            <person name="van Heeringen S.J."/>
            <person name="Quigley I."/>
            <person name="Heinz S."/>
            <person name="Ogino H."/>
            <person name="Ochi H."/>
            <person name="Hellsten U."/>
            <person name="Lyons J.B."/>
            <person name="Simakov O."/>
            <person name="Putnam N."/>
            <person name="Stites J."/>
            <person name="Kuroki Y."/>
            <person name="Tanaka T."/>
            <person name="Michiue T."/>
            <person name="Watanabe M."/>
            <person name="Bogdanovic O."/>
            <person name="Lister R."/>
            <person name="Georgiou G."/>
            <person name="Paranjpe S.S."/>
            <person name="van Kruijsbergen I."/>
            <person name="Shu S."/>
            <person name="Carlson J."/>
            <person name="Kinoshita T."/>
            <person name="Ohta Y."/>
            <person name="Mawaribuchi S."/>
            <person name="Jenkins J."/>
            <person name="Grimwood J."/>
            <person name="Schmutz J."/>
            <person name="Mitros T."/>
            <person name="Mozaffari S.V."/>
            <person name="Suzuki Y."/>
            <person name="Haramoto Y."/>
            <person name="Yamamoto T.S."/>
            <person name="Takagi C."/>
            <person name="Heald R."/>
            <person name="Miller K."/>
            <person name="Haudenschild C."/>
            <person name="Kitzman J."/>
            <person name="Nakayama T."/>
            <person name="Izutsu Y."/>
            <person name="Robert J."/>
            <person name="Fortriede J."/>
            <person name="Burns K."/>
            <person name="Lotay V."/>
            <person name="Karimi K."/>
            <person name="Yasuoka Y."/>
            <person name="Dichmann D.S."/>
            <person name="Flajnik M.F."/>
            <person name="Houston D.W."/>
            <person name="Shendure J."/>
            <person name="DuPasquier L."/>
            <person name="Vize P.D."/>
            <person name="Zorn A.M."/>
            <person name="Ito M."/>
            <person name="Marcotte E.M."/>
            <person name="Wallingford J.B."/>
            <person name="Ito Y."/>
            <person name="Asashima M."/>
            <person name="Ueno N."/>
            <person name="Matsuda Y."/>
            <person name="Veenstra G.J."/>
            <person name="Fujiyama A."/>
            <person name="Harland R.M."/>
            <person name="Taira M."/>
            <person name="Rokhsar D.S."/>
        </authorList>
    </citation>
    <scope>NUCLEOTIDE SEQUENCE [LARGE SCALE GENOMIC DNA]</scope>
    <source>
        <strain evidence="2">J</strain>
    </source>
</reference>
<accession>A0A974DM84</accession>
<organism evidence="1 2">
    <name type="scientific">Xenopus laevis</name>
    <name type="common">African clawed frog</name>
    <dbReference type="NCBI Taxonomy" id="8355"/>
    <lineage>
        <taxon>Eukaryota</taxon>
        <taxon>Metazoa</taxon>
        <taxon>Chordata</taxon>
        <taxon>Craniata</taxon>
        <taxon>Vertebrata</taxon>
        <taxon>Euteleostomi</taxon>
        <taxon>Amphibia</taxon>
        <taxon>Batrachia</taxon>
        <taxon>Anura</taxon>
        <taxon>Pipoidea</taxon>
        <taxon>Pipidae</taxon>
        <taxon>Xenopodinae</taxon>
        <taxon>Xenopus</taxon>
        <taxon>Xenopus</taxon>
    </lineage>
</organism>
<evidence type="ECO:0000313" key="2">
    <source>
        <dbReference type="Proteomes" id="UP000694892"/>
    </source>
</evidence>
<sequence>MPSKLWFPIPSSCIMWNNCTYLPHKSATYISTKNKLFLHSKFPELIFHQVSSHYQPRPTHHYTVGPHTVS</sequence>
<proteinExistence type="predicted"/>
<protein>
    <submittedName>
        <fullName evidence="1">Uncharacterized protein</fullName>
    </submittedName>
</protein>
<dbReference type="AlphaFoldDB" id="A0A974DM84"/>
<evidence type="ECO:0000313" key="1">
    <source>
        <dbReference type="EMBL" id="OCT94553.1"/>
    </source>
</evidence>
<name>A0A974DM84_XENLA</name>
<dbReference type="EMBL" id="CM004468">
    <property type="protein sequence ID" value="OCT94553.1"/>
    <property type="molecule type" value="Genomic_DNA"/>
</dbReference>
<dbReference type="Proteomes" id="UP000694892">
    <property type="component" value="Chromosome 2L"/>
</dbReference>
<gene>
    <name evidence="1" type="ORF">XELAEV_18012227mg</name>
</gene>